<feature type="domain" description="Peptidase C14 caspase" evidence="3">
    <location>
        <begin position="25"/>
        <end position="347"/>
    </location>
</feature>
<accession>A0AAD4QEZ2</accession>
<sequence length="423" mass="48046">MAQRITLSRIPVYCSSPTASPPEHRALLIGINYTPSVGDKGHGYRELKGPINDAKEMKKALIELFDYMEEDVRLMTDEEANRDSALWPSKENIMRELRDLGRDACPGDAFVFFYAGHCGQQKATTDPNEVDGLDEYIITCDDEIILDDTLRECLVDPLPSGTRLTAILDACHSGTLLDLDHYLCHCFLPQRAKSLQEKEAKHYEGPLPRHHSNDDKYWLVRGAARLCSMTFSFIALISLAIVRFKIRLVKKRKQVQLEVEVEVLDRADLASLTSVIPRPPCASSSCVNAFSNGPLVISISSCSDQQSTWEDSQNKGKSMTTKLVKILRENPSINVGDLNQQLQKSLTRTAFKRLWEAKRTFKAYSAKLSPQQREKYEDMYTEQGFFDLREQTAQFGSLHRLRQEEEFIVKRADTLELLLLHPS</sequence>
<gene>
    <name evidence="4" type="ORF">EDB92DRAFT_321369</name>
</gene>
<dbReference type="Pfam" id="PF00656">
    <property type="entry name" value="Peptidase_C14"/>
    <property type="match status" value="1"/>
</dbReference>
<keyword evidence="2" id="KW-0812">Transmembrane</keyword>
<evidence type="ECO:0000256" key="2">
    <source>
        <dbReference type="SAM" id="Phobius"/>
    </source>
</evidence>
<keyword evidence="2" id="KW-1133">Transmembrane helix</keyword>
<organism evidence="4 5">
    <name type="scientific">Lactarius akahatsu</name>
    <dbReference type="NCBI Taxonomy" id="416441"/>
    <lineage>
        <taxon>Eukaryota</taxon>
        <taxon>Fungi</taxon>
        <taxon>Dikarya</taxon>
        <taxon>Basidiomycota</taxon>
        <taxon>Agaricomycotina</taxon>
        <taxon>Agaricomycetes</taxon>
        <taxon>Russulales</taxon>
        <taxon>Russulaceae</taxon>
        <taxon>Lactarius</taxon>
    </lineage>
</organism>
<protein>
    <submittedName>
        <fullName evidence="4">Caspase domain-containing protein</fullName>
    </submittedName>
</protein>
<evidence type="ECO:0000313" key="4">
    <source>
        <dbReference type="EMBL" id="KAH8994281.1"/>
    </source>
</evidence>
<dbReference type="PANTHER" id="PTHR48104">
    <property type="entry name" value="METACASPASE-4"/>
    <property type="match status" value="1"/>
</dbReference>
<dbReference type="InterPro" id="IPR050452">
    <property type="entry name" value="Metacaspase"/>
</dbReference>
<evidence type="ECO:0000313" key="5">
    <source>
        <dbReference type="Proteomes" id="UP001201163"/>
    </source>
</evidence>
<dbReference type="GO" id="GO:0004197">
    <property type="term" value="F:cysteine-type endopeptidase activity"/>
    <property type="evidence" value="ECO:0007669"/>
    <property type="project" value="InterPro"/>
</dbReference>
<dbReference type="Proteomes" id="UP001201163">
    <property type="component" value="Unassembled WGS sequence"/>
</dbReference>
<feature type="transmembrane region" description="Helical" evidence="2">
    <location>
        <begin position="218"/>
        <end position="242"/>
    </location>
</feature>
<dbReference type="PANTHER" id="PTHR48104:SF30">
    <property type="entry name" value="METACASPASE-1"/>
    <property type="match status" value="1"/>
</dbReference>
<name>A0AAD4QEZ2_9AGAM</name>
<comment type="similarity">
    <text evidence="1">Belongs to the peptidase C14B family.</text>
</comment>
<keyword evidence="2" id="KW-0472">Membrane</keyword>
<dbReference type="GO" id="GO:0005737">
    <property type="term" value="C:cytoplasm"/>
    <property type="evidence" value="ECO:0007669"/>
    <property type="project" value="TreeGrafter"/>
</dbReference>
<evidence type="ECO:0000256" key="1">
    <source>
        <dbReference type="ARBA" id="ARBA00009005"/>
    </source>
</evidence>
<reference evidence="4" key="1">
    <citation type="submission" date="2022-01" db="EMBL/GenBank/DDBJ databases">
        <title>Comparative genomics reveals a dynamic genome evolution in the ectomycorrhizal milk-cap (Lactarius) mushrooms.</title>
        <authorList>
            <consortium name="DOE Joint Genome Institute"/>
            <person name="Lebreton A."/>
            <person name="Tang N."/>
            <person name="Kuo A."/>
            <person name="LaButti K."/>
            <person name="Drula E."/>
            <person name="Barry K."/>
            <person name="Clum A."/>
            <person name="Lipzen A."/>
            <person name="Mousain D."/>
            <person name="Ng V."/>
            <person name="Wang R."/>
            <person name="Wang X."/>
            <person name="Dai Y."/>
            <person name="Henrissat B."/>
            <person name="Grigoriev I.V."/>
            <person name="Guerin-Laguette A."/>
            <person name="Yu F."/>
            <person name="Martin F.M."/>
        </authorList>
    </citation>
    <scope>NUCLEOTIDE SEQUENCE</scope>
    <source>
        <strain evidence="4">QP</strain>
    </source>
</reference>
<comment type="caution">
    <text evidence="4">The sequence shown here is derived from an EMBL/GenBank/DDBJ whole genome shotgun (WGS) entry which is preliminary data.</text>
</comment>
<dbReference type="Gene3D" id="3.40.50.12660">
    <property type="match status" value="1"/>
</dbReference>
<evidence type="ECO:0000259" key="3">
    <source>
        <dbReference type="Pfam" id="PF00656"/>
    </source>
</evidence>
<keyword evidence="5" id="KW-1185">Reference proteome</keyword>
<proteinExistence type="inferred from homology"/>
<dbReference type="AlphaFoldDB" id="A0AAD4QEZ2"/>
<dbReference type="InterPro" id="IPR011600">
    <property type="entry name" value="Pept_C14_caspase"/>
</dbReference>
<dbReference type="GO" id="GO:0006508">
    <property type="term" value="P:proteolysis"/>
    <property type="evidence" value="ECO:0007669"/>
    <property type="project" value="InterPro"/>
</dbReference>
<dbReference type="EMBL" id="JAKELL010000015">
    <property type="protein sequence ID" value="KAH8994281.1"/>
    <property type="molecule type" value="Genomic_DNA"/>
</dbReference>